<sequence length="266" mass="30935">MLYDFFIKHPVFTFEEFNAFHANKKTCGRRAAESLLAYYNKAGKIQRLKRGLFAVVPPGENAAQFTPDPFLVAGRMSKDAVLVHHTALEFHGRAYSVFNHFTYQTSFAVRPLVWRNVRFNTVPVPAQLQRKKQVYFGVTTAERNGMEVKVTSLERTFVDVLDCPRYSGSWEEIWRSLESVEFFDLEQVLKYLKILSNATTAAKAGFFLEQNKDRLMVSDKYLASLQKLCPKQPHYLNRKKRNGRLSNKWKLIIPDEILNQQWKEIS</sequence>
<organism evidence="1 2">
    <name type="scientific">Candidatus Uhrbacteria bacterium GW2011_GWF2_39_13</name>
    <dbReference type="NCBI Taxonomy" id="1618995"/>
    <lineage>
        <taxon>Bacteria</taxon>
        <taxon>Candidatus Uhriibacteriota</taxon>
    </lineage>
</organism>
<proteinExistence type="predicted"/>
<evidence type="ECO:0000313" key="2">
    <source>
        <dbReference type="Proteomes" id="UP000033935"/>
    </source>
</evidence>
<evidence type="ECO:0000313" key="1">
    <source>
        <dbReference type="EMBL" id="KKR04380.1"/>
    </source>
</evidence>
<protein>
    <submittedName>
        <fullName evidence="1">Putative transcriptional regulator</fullName>
    </submittedName>
</protein>
<dbReference type="Proteomes" id="UP000033935">
    <property type="component" value="Unassembled WGS sequence"/>
</dbReference>
<accession>A0A0G0Q1S0</accession>
<name>A0A0G0Q1S0_9BACT</name>
<reference evidence="1 2" key="1">
    <citation type="journal article" date="2015" name="Nature">
        <title>rRNA introns, odd ribosomes, and small enigmatic genomes across a large radiation of phyla.</title>
        <authorList>
            <person name="Brown C.T."/>
            <person name="Hug L.A."/>
            <person name="Thomas B.C."/>
            <person name="Sharon I."/>
            <person name="Castelle C.J."/>
            <person name="Singh A."/>
            <person name="Wilkins M.J."/>
            <person name="Williams K.H."/>
            <person name="Banfield J.F."/>
        </authorList>
    </citation>
    <scope>NUCLEOTIDE SEQUENCE [LARGE SCALE GENOMIC DNA]</scope>
</reference>
<comment type="caution">
    <text evidence="1">The sequence shown here is derived from an EMBL/GenBank/DDBJ whole genome shotgun (WGS) entry which is preliminary data.</text>
</comment>
<dbReference type="AlphaFoldDB" id="A0A0G0Q1S0"/>
<gene>
    <name evidence="1" type="ORF">UT30_C0008G0002</name>
</gene>
<dbReference type="EMBL" id="LBWG01000008">
    <property type="protein sequence ID" value="KKR04380.1"/>
    <property type="molecule type" value="Genomic_DNA"/>
</dbReference>